<dbReference type="RefSeq" id="XP_029318961.1">
    <property type="nucleotide sequence ID" value="XM_029463101.1"/>
</dbReference>
<feature type="domain" description="Mon2 C-terminal" evidence="4">
    <location>
        <begin position="927"/>
        <end position="1047"/>
    </location>
</feature>
<dbReference type="Proteomes" id="UP000249293">
    <property type="component" value="Chromosome 1"/>
</dbReference>
<organism evidence="6 7">
    <name type="scientific">Pichia kudriavzevii</name>
    <name type="common">Yeast</name>
    <name type="synonym">Issatchenkia orientalis</name>
    <dbReference type="NCBI Taxonomy" id="4909"/>
    <lineage>
        <taxon>Eukaryota</taxon>
        <taxon>Fungi</taxon>
        <taxon>Dikarya</taxon>
        <taxon>Ascomycota</taxon>
        <taxon>Saccharomycotina</taxon>
        <taxon>Pichiomycetes</taxon>
        <taxon>Pichiales</taxon>
        <taxon>Pichiaceae</taxon>
        <taxon>Pichia</taxon>
    </lineage>
</organism>
<dbReference type="InterPro" id="IPR032691">
    <property type="entry name" value="Mon2/Sec7/BIG1-like_HUS"/>
</dbReference>
<accession>A0A2U9QWT9</accession>
<dbReference type="SUPFAM" id="SSF48371">
    <property type="entry name" value="ARM repeat"/>
    <property type="match status" value="2"/>
</dbReference>
<name>A0A2U9QWT9_PICKU</name>
<evidence type="ECO:0008006" key="8">
    <source>
        <dbReference type="Google" id="ProtNLM"/>
    </source>
</evidence>
<dbReference type="KEGG" id="pkz:C5L36_0A00920"/>
<feature type="domain" description="Mon2/Sec7/BIG1-like dimerisation and cyclophilin-binding" evidence="5">
    <location>
        <begin position="12"/>
        <end position="194"/>
    </location>
</feature>
<keyword evidence="2" id="KW-0653">Protein transport</keyword>
<dbReference type="Pfam" id="PF16206">
    <property type="entry name" value="Mon2_C"/>
    <property type="match status" value="1"/>
</dbReference>
<dbReference type="STRING" id="4909.A0A2U9QWT9"/>
<dbReference type="EMBL" id="CP028773">
    <property type="protein sequence ID" value="AWU73484.1"/>
    <property type="molecule type" value="Genomic_DNA"/>
</dbReference>
<dbReference type="VEuPathDB" id="FungiDB:C5L36_0A00920"/>
<evidence type="ECO:0000256" key="2">
    <source>
        <dbReference type="ARBA" id="ARBA00022927"/>
    </source>
</evidence>
<keyword evidence="7" id="KW-1185">Reference proteome</keyword>
<dbReference type="Pfam" id="PF12783">
    <property type="entry name" value="Sec7-like_HUS"/>
    <property type="match status" value="1"/>
</dbReference>
<gene>
    <name evidence="6" type="ORF">C5L36_0A00920</name>
</gene>
<evidence type="ECO:0000259" key="4">
    <source>
        <dbReference type="Pfam" id="PF16206"/>
    </source>
</evidence>
<dbReference type="GO" id="GO:0015031">
    <property type="term" value="P:protein transport"/>
    <property type="evidence" value="ECO:0007669"/>
    <property type="project" value="UniProtKB-KW"/>
</dbReference>
<evidence type="ECO:0000313" key="6">
    <source>
        <dbReference type="EMBL" id="AWU73484.1"/>
    </source>
</evidence>
<protein>
    <recommendedName>
        <fullName evidence="8">Protein MON2</fullName>
    </recommendedName>
</protein>
<dbReference type="InterPro" id="IPR032817">
    <property type="entry name" value="Mon2_C"/>
</dbReference>
<keyword evidence="1" id="KW-0813">Transport</keyword>
<dbReference type="GO" id="GO:0005794">
    <property type="term" value="C:Golgi apparatus"/>
    <property type="evidence" value="ECO:0007669"/>
    <property type="project" value="UniProtKB-ARBA"/>
</dbReference>
<proteinExistence type="predicted"/>
<evidence type="ECO:0000256" key="1">
    <source>
        <dbReference type="ARBA" id="ARBA00022448"/>
    </source>
</evidence>
<dbReference type="OrthoDB" id="294853at2759"/>
<evidence type="ECO:0000313" key="7">
    <source>
        <dbReference type="Proteomes" id="UP000249293"/>
    </source>
</evidence>
<dbReference type="GeneID" id="40381194"/>
<reference evidence="6 7" key="1">
    <citation type="submission" date="2018-06" db="EMBL/GenBank/DDBJ databases">
        <title>Population genomics shows no distinction between pathogenic Candida krusei and environmental Pichia kudriavzevii: One species, four names.</title>
        <authorList>
            <person name="Douglass A.P."/>
            <person name="Offei B."/>
            <person name="Braun-Galleani S."/>
            <person name="Coughlan A.Y."/>
            <person name="Martos A."/>
            <person name="Ortiz-Merino R.A."/>
            <person name="Byrne K.P."/>
            <person name="Wolfe K.H."/>
        </authorList>
    </citation>
    <scope>NUCLEOTIDE SEQUENCE [LARGE SCALE GENOMIC DNA]</scope>
    <source>
        <strain evidence="6 7">CBS573</strain>
    </source>
</reference>
<dbReference type="InterPro" id="IPR016024">
    <property type="entry name" value="ARM-type_fold"/>
</dbReference>
<sequence length="1636" mass="186963">MSQRVPGSGIPDQFISDLVNIAVDAKRKNPEIRHACDHSIDILQPFSSSNNKVNENPKLKGNFEEAIKSRPEFISPLLMACHSKNPKLIINAIKILGRVVQLRLIPDNKNLVEQIVDALSDASTLGDEVQVKLLQLLPTFAQINARYITGETLSKLLFICSNLQTANKSLLIINTAQATFSQIMDIAFQKVGSEEMPSTTFHEINIDDHIQMEVDDFSFDAYRILDDICSLVEHHRPSFLKPAYISEDYGFEILESLIKNNSELFRKHAELASLLRTKLAPILLRFISSSKDFNLMVKVCRIILVLVTEVFEVMKIESGVILSLLTHILTKESGSPYWKKVMVLEIYVAIFKNITLLEQLFKEFDINADQPSKSLVKECLQACLTIVIENKSLLNTGDLVQPPFNLQIKSEQQQSLPSGLNSSDFKDSVRFIDSIDKHEAPHVVPTYSLFMITQMFTALSSCIQHSTLKLMKIADPVQYLSPEALDQHKSEENDEAKKAYNCIYELIRHTWEIQLQTADIFIHSSLDDDSFTNVLTILENLCYCAGSLTFVEVQHVVFSYLAVCTLKLDGSCGYKSKVLSFGESLVGTISSTLGHAVSNIGNSSHDDKYEPHIKFYPRSINSRHILCFHTLVRLAVSLSKRLNKDWEIILIVLQWMSYYVDGPSGFKKKEFPAVSEYLSNRDLQIVEHSLTELNKSICNLNTETFTILLKSIISLSCKVLDEPHEELFGQLPVDKDGNIQPCVFNKLFYVSKITDVSSISPTKFMILSSDNMDSIRAFFSNIVGNRDYSDETRHLGSRNFNAIIRASAESGFEDSDPKIHERTECEVLDQMSRFMMDLFELPMSNELLVANCEGEIYLQTLETLRNIVDRFGSLIASSWDIVTEMLNFPFSLIKKAENNAPKENALREIIITLLKSTFETMKVILDEYLQCIPKSQIKIIIDSLHNFVNQAFDLNISFNAISYFWIISDFIKEKVDVSPKSPKKTSLISTEAALSSYIVSTPANDFEFYKYLWVYLVLQLTKTMLDRRAQVRNGSIITVFNIIDSFPSEDSLCEILFNLVLSPVILKTRAPSLISMKPQEQNEWMESFVNIINGLSKFLLTYVPISKRNEFADTMKVTISFFIHLVNLDYGWVELNNSIYKSYHDLLNKISEADVPPQNDLLESLYDFWAKIKINYNFGNPSMYQKALLTLVGCFPLSMKLFIPIMNPEKFEKMLMVLNHCIRYPILADSRNDDERCTFLQESILKNLENLIFDKTDESYYAYQSIIIQQLNMILVLPFHTRDLIVKKLGDKGVKIPTFVAASGYSMRILKSQIKDMSDLTFLNDQSIVKVVKSLIEPSKLKRDILIVNDNNEKTYLWMVSYELLTSVIVKFLGMIMDRQDKLSPTTISRLNEFLPNCLQAYECCFIAHDASSKTNDFAYSQYKLLSATLLKFINLYYGTQENYQVSRELAEKFVSITWEFSFFYKHDSLMESFFGSDVSTYTSITELIDILTFEPNWNIYGSTEPIVIHSHIRLLSSCFKDLYKMSNAREYSEISKIAFPFFLVRCAYGLRKYLMQSKQIKRMPLSKILVIEMEYVSEALNGLIQLESNNERNAMFEKILPMVFQLNSHGATEATQKNLAEMSVQFITSTKNGSV</sequence>
<evidence type="ECO:0000259" key="5">
    <source>
        <dbReference type="Pfam" id="PF16213"/>
    </source>
</evidence>
<dbReference type="Pfam" id="PF16213">
    <property type="entry name" value="DCB"/>
    <property type="match status" value="1"/>
</dbReference>
<evidence type="ECO:0000259" key="3">
    <source>
        <dbReference type="Pfam" id="PF12783"/>
    </source>
</evidence>
<dbReference type="InterPro" id="IPR032629">
    <property type="entry name" value="DCB_dom"/>
</dbReference>
<feature type="domain" description="Mon2/Sec7/BIG1-like HUS" evidence="3">
    <location>
        <begin position="219"/>
        <end position="370"/>
    </location>
</feature>